<feature type="compositionally biased region" description="Basic and acidic residues" evidence="1">
    <location>
        <begin position="72"/>
        <end position="82"/>
    </location>
</feature>
<dbReference type="KEGG" id="dse:6608189"/>
<dbReference type="OMA" id="MITHTSK"/>
<accession>B4HRY4</accession>
<name>B4HRY4_DROSE</name>
<protein>
    <submittedName>
        <fullName evidence="2">GM21040</fullName>
    </submittedName>
</protein>
<evidence type="ECO:0000313" key="3">
    <source>
        <dbReference type="Proteomes" id="UP000001292"/>
    </source>
</evidence>
<dbReference type="AlphaFoldDB" id="B4HRY4"/>
<dbReference type="EMBL" id="CH480816">
    <property type="protein sequence ID" value="EDW46947.1"/>
    <property type="molecule type" value="Genomic_DNA"/>
</dbReference>
<feature type="region of interest" description="Disordered" evidence="1">
    <location>
        <begin position="72"/>
        <end position="97"/>
    </location>
</feature>
<keyword evidence="3" id="KW-1185">Reference proteome</keyword>
<gene>
    <name evidence="2" type="primary">Dsec\GM21040</name>
    <name evidence="2" type="ORF">Dsec_GM21040</name>
</gene>
<reference evidence="2 3" key="1">
    <citation type="journal article" date="2007" name="Nature">
        <title>Evolution of genes and genomes on the Drosophila phylogeny.</title>
        <authorList>
            <consortium name="Drosophila 12 Genomes Consortium"/>
            <person name="Clark A.G."/>
            <person name="Eisen M.B."/>
            <person name="Smith D.R."/>
            <person name="Bergman C.M."/>
            <person name="Oliver B."/>
            <person name="Markow T.A."/>
            <person name="Kaufman T.C."/>
            <person name="Kellis M."/>
            <person name="Gelbart W."/>
            <person name="Iyer V.N."/>
            <person name="Pollard D.A."/>
            <person name="Sackton T.B."/>
            <person name="Larracuente A.M."/>
            <person name="Singh N.D."/>
            <person name="Abad J.P."/>
            <person name="Abt D.N."/>
            <person name="Adryan B."/>
            <person name="Aguade M."/>
            <person name="Akashi H."/>
            <person name="Anderson W.W."/>
            <person name="Aquadro C.F."/>
            <person name="Ardell D.H."/>
            <person name="Arguello R."/>
            <person name="Artieri C.G."/>
            <person name="Barbash D.A."/>
            <person name="Barker D."/>
            <person name="Barsanti P."/>
            <person name="Batterham P."/>
            <person name="Batzoglou S."/>
            <person name="Begun D."/>
            <person name="Bhutkar A."/>
            <person name="Blanco E."/>
            <person name="Bosak S.A."/>
            <person name="Bradley R.K."/>
            <person name="Brand A.D."/>
            <person name="Brent M.R."/>
            <person name="Brooks A.N."/>
            <person name="Brown R.H."/>
            <person name="Butlin R.K."/>
            <person name="Caggese C."/>
            <person name="Calvi B.R."/>
            <person name="Bernardo de Carvalho A."/>
            <person name="Caspi A."/>
            <person name="Castrezana S."/>
            <person name="Celniker S.E."/>
            <person name="Chang J.L."/>
            <person name="Chapple C."/>
            <person name="Chatterji S."/>
            <person name="Chinwalla A."/>
            <person name="Civetta A."/>
            <person name="Clifton S.W."/>
            <person name="Comeron J.M."/>
            <person name="Costello J.C."/>
            <person name="Coyne J.A."/>
            <person name="Daub J."/>
            <person name="David R.G."/>
            <person name="Delcher A.L."/>
            <person name="Delehaunty K."/>
            <person name="Do C.B."/>
            <person name="Ebling H."/>
            <person name="Edwards K."/>
            <person name="Eickbush T."/>
            <person name="Evans J.D."/>
            <person name="Filipski A."/>
            <person name="Findeiss S."/>
            <person name="Freyhult E."/>
            <person name="Fulton L."/>
            <person name="Fulton R."/>
            <person name="Garcia A.C."/>
            <person name="Gardiner A."/>
            <person name="Garfield D.A."/>
            <person name="Garvin B.E."/>
            <person name="Gibson G."/>
            <person name="Gilbert D."/>
            <person name="Gnerre S."/>
            <person name="Godfrey J."/>
            <person name="Good R."/>
            <person name="Gotea V."/>
            <person name="Gravely B."/>
            <person name="Greenberg A.J."/>
            <person name="Griffiths-Jones S."/>
            <person name="Gross S."/>
            <person name="Guigo R."/>
            <person name="Gustafson E.A."/>
            <person name="Haerty W."/>
            <person name="Hahn M.W."/>
            <person name="Halligan D.L."/>
            <person name="Halpern A.L."/>
            <person name="Halter G.M."/>
            <person name="Han M.V."/>
            <person name="Heger A."/>
            <person name="Hillier L."/>
            <person name="Hinrichs A.S."/>
            <person name="Holmes I."/>
            <person name="Hoskins R.A."/>
            <person name="Hubisz M.J."/>
            <person name="Hultmark D."/>
            <person name="Huntley M.A."/>
            <person name="Jaffe D.B."/>
            <person name="Jagadeeshan S."/>
            <person name="Jeck W.R."/>
            <person name="Johnson J."/>
            <person name="Jones C.D."/>
            <person name="Jordan W.C."/>
            <person name="Karpen G.H."/>
            <person name="Kataoka E."/>
            <person name="Keightley P.D."/>
            <person name="Kheradpour P."/>
            <person name="Kirkness E.F."/>
            <person name="Koerich L.B."/>
            <person name="Kristiansen K."/>
            <person name="Kudrna D."/>
            <person name="Kulathinal R.J."/>
            <person name="Kumar S."/>
            <person name="Kwok R."/>
            <person name="Lander E."/>
            <person name="Langley C.H."/>
            <person name="Lapoint R."/>
            <person name="Lazzaro B.P."/>
            <person name="Lee S.J."/>
            <person name="Levesque L."/>
            <person name="Li R."/>
            <person name="Lin C.F."/>
            <person name="Lin M.F."/>
            <person name="Lindblad-Toh K."/>
            <person name="Llopart A."/>
            <person name="Long M."/>
            <person name="Low L."/>
            <person name="Lozovsky E."/>
            <person name="Lu J."/>
            <person name="Luo M."/>
            <person name="Machado C.A."/>
            <person name="Makalowski W."/>
            <person name="Marzo M."/>
            <person name="Matsuda M."/>
            <person name="Matzkin L."/>
            <person name="McAllister B."/>
            <person name="McBride C.S."/>
            <person name="McKernan B."/>
            <person name="McKernan K."/>
            <person name="Mendez-Lago M."/>
            <person name="Minx P."/>
            <person name="Mollenhauer M.U."/>
            <person name="Montooth K."/>
            <person name="Mount S.M."/>
            <person name="Mu X."/>
            <person name="Myers E."/>
            <person name="Negre B."/>
            <person name="Newfeld S."/>
            <person name="Nielsen R."/>
            <person name="Noor M.A."/>
            <person name="O'Grady P."/>
            <person name="Pachter L."/>
            <person name="Papaceit M."/>
            <person name="Parisi M.J."/>
            <person name="Parisi M."/>
            <person name="Parts L."/>
            <person name="Pedersen J.S."/>
            <person name="Pesole G."/>
            <person name="Phillippy A.M."/>
            <person name="Ponting C.P."/>
            <person name="Pop M."/>
            <person name="Porcelli D."/>
            <person name="Powell J.R."/>
            <person name="Prohaska S."/>
            <person name="Pruitt K."/>
            <person name="Puig M."/>
            <person name="Quesneville H."/>
            <person name="Ram K.R."/>
            <person name="Rand D."/>
            <person name="Rasmussen M.D."/>
            <person name="Reed L.K."/>
            <person name="Reenan R."/>
            <person name="Reily A."/>
            <person name="Remington K.A."/>
            <person name="Rieger T.T."/>
            <person name="Ritchie M.G."/>
            <person name="Robin C."/>
            <person name="Rogers Y.H."/>
            <person name="Rohde C."/>
            <person name="Rozas J."/>
            <person name="Rubenfield M.J."/>
            <person name="Ruiz A."/>
            <person name="Russo S."/>
            <person name="Salzberg S.L."/>
            <person name="Sanchez-Gracia A."/>
            <person name="Saranga D.J."/>
            <person name="Sato H."/>
            <person name="Schaeffer S.W."/>
            <person name="Schatz M.C."/>
            <person name="Schlenke T."/>
            <person name="Schwartz R."/>
            <person name="Segarra C."/>
            <person name="Singh R.S."/>
            <person name="Sirot L."/>
            <person name="Sirota M."/>
            <person name="Sisneros N.B."/>
            <person name="Smith C.D."/>
            <person name="Smith T.F."/>
            <person name="Spieth J."/>
            <person name="Stage D.E."/>
            <person name="Stark A."/>
            <person name="Stephan W."/>
            <person name="Strausberg R.L."/>
            <person name="Strempel S."/>
            <person name="Sturgill D."/>
            <person name="Sutton G."/>
            <person name="Sutton G.G."/>
            <person name="Tao W."/>
            <person name="Teichmann S."/>
            <person name="Tobari Y.N."/>
            <person name="Tomimura Y."/>
            <person name="Tsolas J.M."/>
            <person name="Valente V.L."/>
            <person name="Venter E."/>
            <person name="Venter J.C."/>
            <person name="Vicario S."/>
            <person name="Vieira F.G."/>
            <person name="Vilella A.J."/>
            <person name="Villasante A."/>
            <person name="Walenz B."/>
            <person name="Wang J."/>
            <person name="Wasserman M."/>
            <person name="Watts T."/>
            <person name="Wilson D."/>
            <person name="Wilson R.K."/>
            <person name="Wing R.A."/>
            <person name="Wolfner M.F."/>
            <person name="Wong A."/>
            <person name="Wong G.K."/>
            <person name="Wu C.I."/>
            <person name="Wu G."/>
            <person name="Yamamoto D."/>
            <person name="Yang H.P."/>
            <person name="Yang S.P."/>
            <person name="Yorke J.A."/>
            <person name="Yoshida K."/>
            <person name="Zdobnov E."/>
            <person name="Zhang P."/>
            <person name="Zhang Y."/>
            <person name="Zimin A.V."/>
            <person name="Baldwin J."/>
            <person name="Abdouelleil A."/>
            <person name="Abdulkadir J."/>
            <person name="Abebe A."/>
            <person name="Abera B."/>
            <person name="Abreu J."/>
            <person name="Acer S.C."/>
            <person name="Aftuck L."/>
            <person name="Alexander A."/>
            <person name="An P."/>
            <person name="Anderson E."/>
            <person name="Anderson S."/>
            <person name="Arachi H."/>
            <person name="Azer M."/>
            <person name="Bachantsang P."/>
            <person name="Barry A."/>
            <person name="Bayul T."/>
            <person name="Berlin A."/>
            <person name="Bessette D."/>
            <person name="Bloom T."/>
            <person name="Blye J."/>
            <person name="Boguslavskiy L."/>
            <person name="Bonnet C."/>
            <person name="Boukhgalter B."/>
            <person name="Bourzgui I."/>
            <person name="Brown A."/>
            <person name="Cahill P."/>
            <person name="Channer S."/>
            <person name="Cheshatsang Y."/>
            <person name="Chuda L."/>
            <person name="Citroen M."/>
            <person name="Collymore A."/>
            <person name="Cooke P."/>
            <person name="Costello M."/>
            <person name="D'Aco K."/>
            <person name="Daza R."/>
            <person name="De Haan G."/>
            <person name="DeGray S."/>
            <person name="DeMaso C."/>
            <person name="Dhargay N."/>
            <person name="Dooley K."/>
            <person name="Dooley E."/>
            <person name="Doricent M."/>
            <person name="Dorje P."/>
            <person name="Dorjee K."/>
            <person name="Dupes A."/>
            <person name="Elong R."/>
            <person name="Falk J."/>
            <person name="Farina A."/>
            <person name="Faro S."/>
            <person name="Ferguson D."/>
            <person name="Fisher S."/>
            <person name="Foley C.D."/>
            <person name="Franke A."/>
            <person name="Friedrich D."/>
            <person name="Gadbois L."/>
            <person name="Gearin G."/>
            <person name="Gearin C.R."/>
            <person name="Giannoukos G."/>
            <person name="Goode T."/>
            <person name="Graham J."/>
            <person name="Grandbois E."/>
            <person name="Grewal S."/>
            <person name="Gyaltsen K."/>
            <person name="Hafez N."/>
            <person name="Hagos B."/>
            <person name="Hall J."/>
            <person name="Henson C."/>
            <person name="Hollinger A."/>
            <person name="Honan T."/>
            <person name="Huard M.D."/>
            <person name="Hughes L."/>
            <person name="Hurhula B."/>
            <person name="Husby M.E."/>
            <person name="Kamat A."/>
            <person name="Kanga B."/>
            <person name="Kashin S."/>
            <person name="Khazanovich D."/>
            <person name="Kisner P."/>
            <person name="Lance K."/>
            <person name="Lara M."/>
            <person name="Lee W."/>
            <person name="Lennon N."/>
            <person name="Letendre F."/>
            <person name="LeVine R."/>
            <person name="Lipovsky A."/>
            <person name="Liu X."/>
            <person name="Liu J."/>
            <person name="Liu S."/>
            <person name="Lokyitsang T."/>
            <person name="Lokyitsang Y."/>
            <person name="Lubonja R."/>
            <person name="Lui A."/>
            <person name="MacDonald P."/>
            <person name="Magnisalis V."/>
            <person name="Maru K."/>
            <person name="Matthews C."/>
            <person name="McCusker W."/>
            <person name="McDonough S."/>
            <person name="Mehta T."/>
            <person name="Meldrim J."/>
            <person name="Meneus L."/>
            <person name="Mihai O."/>
            <person name="Mihalev A."/>
            <person name="Mihova T."/>
            <person name="Mittelman R."/>
            <person name="Mlenga V."/>
            <person name="Montmayeur A."/>
            <person name="Mulrain L."/>
            <person name="Navidi A."/>
            <person name="Naylor J."/>
            <person name="Negash T."/>
            <person name="Nguyen T."/>
            <person name="Nguyen N."/>
            <person name="Nicol R."/>
            <person name="Norbu C."/>
            <person name="Norbu N."/>
            <person name="Novod N."/>
            <person name="O'Neill B."/>
            <person name="Osman S."/>
            <person name="Markiewicz E."/>
            <person name="Oyono O.L."/>
            <person name="Patti C."/>
            <person name="Phunkhang P."/>
            <person name="Pierre F."/>
            <person name="Priest M."/>
            <person name="Raghuraman S."/>
            <person name="Rege F."/>
            <person name="Reyes R."/>
            <person name="Rise C."/>
            <person name="Rogov P."/>
            <person name="Ross K."/>
            <person name="Ryan E."/>
            <person name="Settipalli S."/>
            <person name="Shea T."/>
            <person name="Sherpa N."/>
            <person name="Shi L."/>
            <person name="Shih D."/>
            <person name="Sparrow T."/>
            <person name="Spaulding J."/>
            <person name="Stalker J."/>
            <person name="Stange-Thomann N."/>
            <person name="Stavropoulos S."/>
            <person name="Stone C."/>
            <person name="Strader C."/>
            <person name="Tesfaye S."/>
            <person name="Thomson T."/>
            <person name="Thoulutsang Y."/>
            <person name="Thoulutsang D."/>
            <person name="Topham K."/>
            <person name="Topping I."/>
            <person name="Tsamla T."/>
            <person name="Vassiliev H."/>
            <person name="Vo A."/>
            <person name="Wangchuk T."/>
            <person name="Wangdi T."/>
            <person name="Weiand M."/>
            <person name="Wilkinson J."/>
            <person name="Wilson A."/>
            <person name="Yadav S."/>
            <person name="Young G."/>
            <person name="Yu Q."/>
            <person name="Zembek L."/>
            <person name="Zhong D."/>
            <person name="Zimmer A."/>
            <person name="Zwirko Z."/>
            <person name="Jaffe D.B."/>
            <person name="Alvarez P."/>
            <person name="Brockman W."/>
            <person name="Butler J."/>
            <person name="Chin C."/>
            <person name="Gnerre S."/>
            <person name="Grabherr M."/>
            <person name="Kleber M."/>
            <person name="Mauceli E."/>
            <person name="MacCallum I."/>
        </authorList>
    </citation>
    <scope>NUCLEOTIDE SEQUENCE [LARGE SCALE GENOMIC DNA]</scope>
    <source>
        <strain evidence="3">Rob3c / Tucson 14021-0248.25</strain>
    </source>
</reference>
<evidence type="ECO:0000313" key="2">
    <source>
        <dbReference type="EMBL" id="EDW46947.1"/>
    </source>
</evidence>
<evidence type="ECO:0000256" key="1">
    <source>
        <dbReference type="SAM" id="MobiDB-lite"/>
    </source>
</evidence>
<organism evidence="3">
    <name type="scientific">Drosophila sechellia</name>
    <name type="common">Fruit fly</name>
    <dbReference type="NCBI Taxonomy" id="7238"/>
    <lineage>
        <taxon>Eukaryota</taxon>
        <taxon>Metazoa</taxon>
        <taxon>Ecdysozoa</taxon>
        <taxon>Arthropoda</taxon>
        <taxon>Hexapoda</taxon>
        <taxon>Insecta</taxon>
        <taxon>Pterygota</taxon>
        <taxon>Neoptera</taxon>
        <taxon>Endopterygota</taxon>
        <taxon>Diptera</taxon>
        <taxon>Brachycera</taxon>
        <taxon>Muscomorpha</taxon>
        <taxon>Ephydroidea</taxon>
        <taxon>Drosophilidae</taxon>
        <taxon>Drosophila</taxon>
        <taxon>Sophophora</taxon>
    </lineage>
</organism>
<dbReference type="Proteomes" id="UP000001292">
    <property type="component" value="Unassembled WGS sequence"/>
</dbReference>
<proteinExistence type="predicted"/>
<dbReference type="HOGENOM" id="CLU_2348902_0_0_1"/>
<dbReference type="Gene3D" id="2.60.40.1180">
    <property type="entry name" value="Golgi alpha-mannosidase II"/>
    <property type="match status" value="1"/>
</dbReference>
<dbReference type="InterPro" id="IPR013780">
    <property type="entry name" value="Glyco_hydro_b"/>
</dbReference>
<sequence>MITHTSKTLQNGSKKYQALSEDIFVVQRSLTKSDTIVLVINFGSVAKTVDLSQFDKSRTESLQLLIRSIDSTKKEGTRHDPKALSLDPSEALVLTTE</sequence>
<dbReference type="STRING" id="7238.B4HRY4"/>